<evidence type="ECO:0000313" key="5">
    <source>
        <dbReference type="Proteomes" id="UP000271678"/>
    </source>
</evidence>
<feature type="domain" description="Transglutaminase-like" evidence="3">
    <location>
        <begin position="495"/>
        <end position="565"/>
    </location>
</feature>
<evidence type="ECO:0000256" key="1">
    <source>
        <dbReference type="SAM" id="MobiDB-lite"/>
    </source>
</evidence>
<keyword evidence="2" id="KW-1133">Transmembrane helix</keyword>
<feature type="region of interest" description="Disordered" evidence="1">
    <location>
        <begin position="565"/>
        <end position="614"/>
    </location>
</feature>
<dbReference type="InterPro" id="IPR021878">
    <property type="entry name" value="TgpA_N"/>
</dbReference>
<proteinExistence type="predicted"/>
<gene>
    <name evidence="4" type="ORF">EFY87_09945</name>
</gene>
<dbReference type="SUPFAM" id="SSF54001">
    <property type="entry name" value="Cysteine proteinases"/>
    <property type="match status" value="1"/>
</dbReference>
<dbReference type="RefSeq" id="WP_123271322.1">
    <property type="nucleotide sequence ID" value="NZ_RJJQ01000008.1"/>
</dbReference>
<evidence type="ECO:0000313" key="4">
    <source>
        <dbReference type="EMBL" id="RNI22283.1"/>
    </source>
</evidence>
<dbReference type="EMBL" id="RJJQ01000008">
    <property type="protein sequence ID" value="RNI22283.1"/>
    <property type="molecule type" value="Genomic_DNA"/>
</dbReference>
<feature type="compositionally biased region" description="Pro residues" evidence="1">
    <location>
        <begin position="577"/>
        <end position="592"/>
    </location>
</feature>
<feature type="transmembrane region" description="Helical" evidence="2">
    <location>
        <begin position="27"/>
        <end position="49"/>
    </location>
</feature>
<dbReference type="PANTHER" id="PTHR42736:SF1">
    <property type="entry name" value="PROTEIN-GLUTAMINE GAMMA-GLUTAMYLTRANSFERASE"/>
    <property type="match status" value="1"/>
</dbReference>
<feature type="transmembrane region" description="Helical" evidence="2">
    <location>
        <begin position="79"/>
        <end position="99"/>
    </location>
</feature>
<name>A0A3M9MBQ0_9MICO</name>
<reference evidence="4 5" key="1">
    <citation type="submission" date="2018-11" db="EMBL/GenBank/DDBJ databases">
        <title>Draft genome of Simplicispira Flexivirga sp. BO-16.</title>
        <authorList>
            <person name="Im W.T."/>
        </authorList>
    </citation>
    <scope>NUCLEOTIDE SEQUENCE [LARGE SCALE GENOMIC DNA]</scope>
    <source>
        <strain evidence="4 5">BO-16</strain>
    </source>
</reference>
<dbReference type="InterPro" id="IPR038765">
    <property type="entry name" value="Papain-like_cys_pep_sf"/>
</dbReference>
<keyword evidence="2" id="KW-0472">Membrane</keyword>
<feature type="transmembrane region" description="Helical" evidence="2">
    <location>
        <begin position="624"/>
        <end position="647"/>
    </location>
</feature>
<protein>
    <submittedName>
        <fullName evidence="4">Transglutaminase domain-containing protein</fullName>
    </submittedName>
</protein>
<evidence type="ECO:0000256" key="2">
    <source>
        <dbReference type="SAM" id="Phobius"/>
    </source>
</evidence>
<feature type="transmembrane region" description="Helical" evidence="2">
    <location>
        <begin position="165"/>
        <end position="183"/>
    </location>
</feature>
<feature type="transmembrane region" description="Helical" evidence="2">
    <location>
        <begin position="232"/>
        <end position="256"/>
    </location>
</feature>
<dbReference type="InterPro" id="IPR052901">
    <property type="entry name" value="Bact_TGase-like"/>
</dbReference>
<comment type="caution">
    <text evidence="4">The sequence shown here is derived from an EMBL/GenBank/DDBJ whole genome shotgun (WGS) entry which is preliminary data.</text>
</comment>
<dbReference type="Pfam" id="PF11992">
    <property type="entry name" value="TgpA_N"/>
    <property type="match status" value="1"/>
</dbReference>
<feature type="transmembrane region" description="Helical" evidence="2">
    <location>
        <begin position="55"/>
        <end position="72"/>
    </location>
</feature>
<sequence>MTAAVEASRAGRRASSSRPRISLPTKAIGDLLALAVLFATGVITFGSPFGGRPGYVAAASGVLVGAAVAIIGTWRKLPVVAVAVLTVIGYFAFGTAAALPGAGSHGLPTADSLHRLALLSVQSWRDLLTVATPANAFLGPAVAPYLAGLATAVIAVSCALRLRRWVWALAPATAFLIVGILWGTRRAPHAGLLGAVFALAALAWIAWRRHQAVTDLTAEVFGRNRKRSGSSVLSSAAAAAALALAAVGALAATPVLSHGHPRQVLRDRVTPPTDLSAYASPLTGYRYLERDEMKTPLFRVTGLRGSERIQLAVLNSYDGNVYGVAGAAAGFYRIGDKYDSFTPGRGTEQALKLQIMGYDGPWLPGGGDLSALKFTGSGEAAQQNSLYYNPDSGTAVTTATVGKGAAYDVTLTVPQQATAGELRNDVLAPTTMPPETGVPDVIAKLAQSYAGNAGTPYEQLVNIARRLRTTGYYSNGSDGLSRAGHTTERITAMFAGSQIIGDDEQYAVAMALMARQLGTPARVVMGFYPARPASGAPLTVTGAEAHVWVEVDFAKYGWIPFDPTPNHSRVPKVESPTPKPRPKPNVLPPPQAPVHHKDELPQSQSASSGKQKKHKAAAGLTVPWALIGGVAAGAAVVAAPFLLIIGWKSLRRSRRRNRGRLVDRVSNGWSEFVDGARDLGFRTQRNTTRRETAQQIAQRHPTAGSVAVAERVDASVYGSGEPSTQEVEAMWQQIDEALGGMRASVPAWRRLLSHISLRSLAGGRR</sequence>
<dbReference type="InterPro" id="IPR002931">
    <property type="entry name" value="Transglutaminase-like"/>
</dbReference>
<dbReference type="SMART" id="SM00460">
    <property type="entry name" value="TGc"/>
    <property type="match status" value="1"/>
</dbReference>
<organism evidence="4 5">
    <name type="scientific">Flexivirga caeni</name>
    <dbReference type="NCBI Taxonomy" id="2294115"/>
    <lineage>
        <taxon>Bacteria</taxon>
        <taxon>Bacillati</taxon>
        <taxon>Actinomycetota</taxon>
        <taxon>Actinomycetes</taxon>
        <taxon>Micrococcales</taxon>
        <taxon>Dermacoccaceae</taxon>
        <taxon>Flexivirga</taxon>
    </lineage>
</organism>
<dbReference type="PANTHER" id="PTHR42736">
    <property type="entry name" value="PROTEIN-GLUTAMINE GAMMA-GLUTAMYLTRANSFERASE"/>
    <property type="match status" value="1"/>
</dbReference>
<evidence type="ECO:0000259" key="3">
    <source>
        <dbReference type="SMART" id="SM00460"/>
    </source>
</evidence>
<dbReference type="OrthoDB" id="3651060at2"/>
<dbReference type="Pfam" id="PF01841">
    <property type="entry name" value="Transglut_core"/>
    <property type="match status" value="1"/>
</dbReference>
<keyword evidence="5" id="KW-1185">Reference proteome</keyword>
<dbReference type="AlphaFoldDB" id="A0A3M9MBQ0"/>
<accession>A0A3M9MBQ0</accession>
<feature type="transmembrane region" description="Helical" evidence="2">
    <location>
        <begin position="189"/>
        <end position="207"/>
    </location>
</feature>
<dbReference type="Proteomes" id="UP000271678">
    <property type="component" value="Unassembled WGS sequence"/>
</dbReference>
<feature type="transmembrane region" description="Helical" evidence="2">
    <location>
        <begin position="137"/>
        <end position="158"/>
    </location>
</feature>
<dbReference type="Gene3D" id="3.10.620.30">
    <property type="match status" value="1"/>
</dbReference>
<keyword evidence="2" id="KW-0812">Transmembrane</keyword>